<dbReference type="Proteomes" id="UP000512286">
    <property type="component" value="Chromosome"/>
</dbReference>
<accession>A0A7D6ZSI4</accession>
<sequence>MKKLEFLEKMKNEKIDLAEYIVVVDSLTDEQFVIGCYKENNIWKIYETTERSGHYIINEISDENIAFDELYELVKLQEKYIKNRYG</sequence>
<dbReference type="AlphaFoldDB" id="A0A7D6ZSI4"/>
<organism evidence="1 2">
    <name type="scientific">Clostridium intestinale</name>
    <dbReference type="NCBI Taxonomy" id="36845"/>
    <lineage>
        <taxon>Bacteria</taxon>
        <taxon>Bacillati</taxon>
        <taxon>Bacillota</taxon>
        <taxon>Clostridia</taxon>
        <taxon>Eubacteriales</taxon>
        <taxon>Clostridiaceae</taxon>
        <taxon>Clostridium</taxon>
    </lineage>
</organism>
<evidence type="ECO:0000313" key="1">
    <source>
        <dbReference type="EMBL" id="QLY81503.1"/>
    </source>
</evidence>
<evidence type="ECO:0000313" key="2">
    <source>
        <dbReference type="Proteomes" id="UP000512286"/>
    </source>
</evidence>
<dbReference type="KEGG" id="cint:HZF06_07935"/>
<proteinExistence type="predicted"/>
<dbReference type="EMBL" id="CP059378">
    <property type="protein sequence ID" value="QLY81503.1"/>
    <property type="molecule type" value="Genomic_DNA"/>
</dbReference>
<dbReference type="RefSeq" id="WP_181603076.1">
    <property type="nucleotide sequence ID" value="NZ_CP059378.1"/>
</dbReference>
<protein>
    <submittedName>
        <fullName evidence="1">Uncharacterized protein</fullName>
    </submittedName>
</protein>
<name>A0A7D6ZSI4_9CLOT</name>
<reference evidence="1 2" key="1">
    <citation type="submission" date="2020-07" db="EMBL/GenBank/DDBJ databases">
        <title>Electron transfer.</title>
        <authorList>
            <person name="Huang L."/>
            <person name="Liu X."/>
            <person name="Zhou S."/>
        </authorList>
    </citation>
    <scope>NUCLEOTIDE SEQUENCE [LARGE SCALE GENOMIC DNA]</scope>
    <source>
        <strain evidence="1 2">Lx1</strain>
    </source>
</reference>
<gene>
    <name evidence="1" type="ORF">HZF06_07935</name>
</gene>